<feature type="domain" description="RecF/RecN/SMC N-terminal" evidence="5">
    <location>
        <begin position="87"/>
        <end position="671"/>
    </location>
</feature>
<dbReference type="PANTHER" id="PTHR32114">
    <property type="entry name" value="ABC TRANSPORTER ABCH.3"/>
    <property type="match status" value="1"/>
</dbReference>
<evidence type="ECO:0000313" key="7">
    <source>
        <dbReference type="Proteomes" id="UP000475214"/>
    </source>
</evidence>
<name>A0A6L9SFE6_9ACTN</name>
<dbReference type="InterPro" id="IPR003395">
    <property type="entry name" value="RecF/RecN/SMC_N"/>
</dbReference>
<accession>A0A6L9SFE6</accession>
<reference evidence="6 7" key="1">
    <citation type="submission" date="2020-02" db="EMBL/GenBank/DDBJ databases">
        <authorList>
            <person name="Li X.-J."/>
            <person name="Han X.-M."/>
        </authorList>
    </citation>
    <scope>NUCLEOTIDE SEQUENCE [LARGE SCALE GENOMIC DNA]</scope>
    <source>
        <strain evidence="6 7">CCTCC AB 2017055</strain>
    </source>
</reference>
<evidence type="ECO:0000256" key="3">
    <source>
        <dbReference type="ARBA" id="ARBA00013368"/>
    </source>
</evidence>
<feature type="region of interest" description="Disordered" evidence="4">
    <location>
        <begin position="59"/>
        <end position="79"/>
    </location>
</feature>
<feature type="region of interest" description="Disordered" evidence="4">
    <location>
        <begin position="1"/>
        <end position="44"/>
    </location>
</feature>
<comment type="subunit">
    <text evidence="2">Heterodimer of SbcC and SbcD.</text>
</comment>
<organism evidence="6 7">
    <name type="scientific">Phytoactinopolyspora halotolerans</name>
    <dbReference type="NCBI Taxonomy" id="1981512"/>
    <lineage>
        <taxon>Bacteria</taxon>
        <taxon>Bacillati</taxon>
        <taxon>Actinomycetota</taxon>
        <taxon>Actinomycetes</taxon>
        <taxon>Jiangellales</taxon>
        <taxon>Jiangellaceae</taxon>
        <taxon>Phytoactinopolyspora</taxon>
    </lineage>
</organism>
<sequence>MSDAGGLNDDARVADEGHEPPADTTADLTRTVMQAAEDDPNLSDDARLLLLTAMTGDDELKTELTGHTTNTDGEPAPRQTGTPAGAFLKSITVAGFRGVGPEARLDLTPAPGLVIVAGRNGSGKSTFSEAVEVSMTRTSYRWDNKPKAWKAGWRNLHASDPCRVEVELAEEGVGTTTVAAEWAPDTELDGGSHWVQRNGQKRDTSKDPLGWSVPMETYRPLLSYDELGGILEAEPSKLYDKLSAVLGLGQIADAQEWLDEQVKETGAPRREANKLVKQVLEELASSPDSRAAEAHTLLKARKRDLDAIEQLATGVSSKPPEDLTALRKLAALTVPSLDDVQAAVEECDKAQHSLAQASGMATDSLVRRSRMLEHALEHVVMTGAGSCPVCGVGTLDDEWAARAQKELSELKEQTAALREAERAHSTALSKLRGLLGPVPSTLQAEIDADLPSRSATADAWRAVQAVDVSTSTGPQEHVDAFTTLESNVTELRREADAERQRREDLWSPLARRLIEVVSALRSADEADQRGAVAKAAATWLKEHGNELRNERLRPISEHAQQIWGELRQESNVDLGPIQVSGSKTRRQVQLSAEVDGEEAGALTVMSQGELHALALALFLPRATLPASPFQFVVVDDPVQAMDPAKVDGLARVLERISRTHQVVVFTHDDRLPAATRYLGIDARILRVDRTAGSRVEVTDDEDPTRRYLSDAKAVALDPNANDEVRRRVIPVLCRLAVENACRDLFMARRFGRGDRRADVERAWEDTRTSRQALALALRDDARADVNGWLRRDRRLDAAMRVIGRGAHDGLLGDAAGAVDDVRLLVARLRANAP</sequence>
<dbReference type="Proteomes" id="UP000475214">
    <property type="component" value="Unassembled WGS sequence"/>
</dbReference>
<feature type="region of interest" description="Disordered" evidence="4">
    <location>
        <begin position="187"/>
        <end position="208"/>
    </location>
</feature>
<dbReference type="SUPFAM" id="SSF52540">
    <property type="entry name" value="P-loop containing nucleoside triphosphate hydrolases"/>
    <property type="match status" value="1"/>
</dbReference>
<protein>
    <recommendedName>
        <fullName evidence="3">Nuclease SbcCD subunit C</fullName>
    </recommendedName>
</protein>
<keyword evidence="7" id="KW-1185">Reference proteome</keyword>
<evidence type="ECO:0000313" key="6">
    <source>
        <dbReference type="EMBL" id="NEE03783.1"/>
    </source>
</evidence>
<comment type="caution">
    <text evidence="6">The sequence shown here is derived from an EMBL/GenBank/DDBJ whole genome shotgun (WGS) entry which is preliminary data.</text>
</comment>
<dbReference type="Gene3D" id="3.40.50.300">
    <property type="entry name" value="P-loop containing nucleotide triphosphate hydrolases"/>
    <property type="match status" value="2"/>
</dbReference>
<evidence type="ECO:0000256" key="4">
    <source>
        <dbReference type="SAM" id="MobiDB-lite"/>
    </source>
</evidence>
<dbReference type="RefSeq" id="WP_163743747.1">
    <property type="nucleotide sequence ID" value="NZ_JAAGOA010000025.1"/>
</dbReference>
<evidence type="ECO:0000256" key="1">
    <source>
        <dbReference type="ARBA" id="ARBA00006930"/>
    </source>
</evidence>
<evidence type="ECO:0000259" key="5">
    <source>
        <dbReference type="Pfam" id="PF02463"/>
    </source>
</evidence>
<comment type="similarity">
    <text evidence="1">Belongs to the SMC family. SbcC subfamily.</text>
</comment>
<dbReference type="InterPro" id="IPR027417">
    <property type="entry name" value="P-loop_NTPase"/>
</dbReference>
<dbReference type="Pfam" id="PF02463">
    <property type="entry name" value="SMC_N"/>
    <property type="match status" value="1"/>
</dbReference>
<dbReference type="PANTHER" id="PTHR32114:SF2">
    <property type="entry name" value="ABC TRANSPORTER ABCH.3"/>
    <property type="match status" value="1"/>
</dbReference>
<proteinExistence type="inferred from homology"/>
<evidence type="ECO:0000256" key="2">
    <source>
        <dbReference type="ARBA" id="ARBA00011322"/>
    </source>
</evidence>
<dbReference type="AlphaFoldDB" id="A0A6L9SFE6"/>
<dbReference type="EMBL" id="JAAGOA010000025">
    <property type="protein sequence ID" value="NEE03783.1"/>
    <property type="molecule type" value="Genomic_DNA"/>
</dbReference>
<feature type="compositionally biased region" description="Basic and acidic residues" evidence="4">
    <location>
        <begin position="9"/>
        <end position="21"/>
    </location>
</feature>
<gene>
    <name evidence="6" type="ORF">G1H10_26800</name>
</gene>